<protein>
    <recommendedName>
        <fullName evidence="4">Transcription factor domain-containing protein</fullName>
    </recommendedName>
</protein>
<evidence type="ECO:0000313" key="2">
    <source>
        <dbReference type="EMBL" id="PSN67062.1"/>
    </source>
</evidence>
<keyword evidence="3" id="KW-1185">Reference proteome</keyword>
<sequence>MSPKRFEFIVADKSGRANSADRALIRSHCMRGKNKRDGSRRSLRQQRTAAAGEQTDGQPIVTMPPRAPSETELVPFEAKVSEESRRIFFRTFCCSPSNFAFSPLESCIDFGLAEMNAFELSLGDSAFLHALLLVSSALGDYALDKKELGSTARSYLRETLNSLNDMLSSGNAHRRTSVIYIVMSLALLAALFDDRDAATAHISGMSQIIQLRGGHRYLHRIPKLHFKIDRLDLSWSLVTGQHARFVPSTLDWSPVFPLPGRLPSNIIDLSAIDNTMDTRLVTAYQDLNYLSVLISHHINTSSLWDGATFQTALSSIQYRLLKLEKELEDDLAQCFCLAMLAYIAVSFRIPRRETVFQYLAEKLRSTIEAFDDLPLGPERVRLESWILIVGSVTTLKSSDKWVVKRWETVSPYLHADWDKARLEFKKVMWINSAHDKSAKVVFEHLMTQVGKS</sequence>
<name>A0A2T2NNP5_CORCC</name>
<organism evidence="2 3">
    <name type="scientific">Corynespora cassiicola Philippines</name>
    <dbReference type="NCBI Taxonomy" id="1448308"/>
    <lineage>
        <taxon>Eukaryota</taxon>
        <taxon>Fungi</taxon>
        <taxon>Dikarya</taxon>
        <taxon>Ascomycota</taxon>
        <taxon>Pezizomycotina</taxon>
        <taxon>Dothideomycetes</taxon>
        <taxon>Pleosporomycetidae</taxon>
        <taxon>Pleosporales</taxon>
        <taxon>Corynesporascaceae</taxon>
        <taxon>Corynespora</taxon>
    </lineage>
</organism>
<gene>
    <name evidence="2" type="ORF">BS50DRAFT_676703</name>
</gene>
<dbReference type="PANTHER" id="PTHR37540:SF5">
    <property type="entry name" value="TRANSCRIPTION FACTOR DOMAIN-CONTAINING PROTEIN"/>
    <property type="match status" value="1"/>
</dbReference>
<dbReference type="EMBL" id="KZ678135">
    <property type="protein sequence ID" value="PSN67062.1"/>
    <property type="molecule type" value="Genomic_DNA"/>
</dbReference>
<feature type="region of interest" description="Disordered" evidence="1">
    <location>
        <begin position="31"/>
        <end position="68"/>
    </location>
</feature>
<dbReference type="Proteomes" id="UP000240883">
    <property type="component" value="Unassembled WGS sequence"/>
</dbReference>
<dbReference type="OrthoDB" id="4158087at2759"/>
<reference evidence="2 3" key="1">
    <citation type="journal article" date="2018" name="Front. Microbiol.">
        <title>Genome-Wide Analysis of Corynespora cassiicola Leaf Fall Disease Putative Effectors.</title>
        <authorList>
            <person name="Lopez D."/>
            <person name="Ribeiro S."/>
            <person name="Label P."/>
            <person name="Fumanal B."/>
            <person name="Venisse J.S."/>
            <person name="Kohler A."/>
            <person name="de Oliveira R.R."/>
            <person name="Labutti K."/>
            <person name="Lipzen A."/>
            <person name="Lail K."/>
            <person name="Bauer D."/>
            <person name="Ohm R.A."/>
            <person name="Barry K.W."/>
            <person name="Spatafora J."/>
            <person name="Grigoriev I.V."/>
            <person name="Martin F.M."/>
            <person name="Pujade-Renaud V."/>
        </authorList>
    </citation>
    <scope>NUCLEOTIDE SEQUENCE [LARGE SCALE GENOMIC DNA]</scope>
    <source>
        <strain evidence="2 3">Philippines</strain>
    </source>
</reference>
<proteinExistence type="predicted"/>
<dbReference type="PANTHER" id="PTHR37540">
    <property type="entry name" value="TRANSCRIPTION FACTOR (ACR-2), PUTATIVE-RELATED-RELATED"/>
    <property type="match status" value="1"/>
</dbReference>
<evidence type="ECO:0000313" key="3">
    <source>
        <dbReference type="Proteomes" id="UP000240883"/>
    </source>
</evidence>
<dbReference type="AlphaFoldDB" id="A0A2T2NNP5"/>
<evidence type="ECO:0008006" key="4">
    <source>
        <dbReference type="Google" id="ProtNLM"/>
    </source>
</evidence>
<accession>A0A2T2NNP5</accession>
<dbReference type="STRING" id="1448308.A0A2T2NNP5"/>
<evidence type="ECO:0000256" key="1">
    <source>
        <dbReference type="SAM" id="MobiDB-lite"/>
    </source>
</evidence>